<organism evidence="3">
    <name type="scientific">Arthroderma gypseum (strain ATCC MYA-4604 / CBS 118893)</name>
    <name type="common">Microsporum gypseum</name>
    <dbReference type="NCBI Taxonomy" id="535722"/>
    <lineage>
        <taxon>Eukaryota</taxon>
        <taxon>Fungi</taxon>
        <taxon>Dikarya</taxon>
        <taxon>Ascomycota</taxon>
        <taxon>Pezizomycotina</taxon>
        <taxon>Eurotiomycetes</taxon>
        <taxon>Eurotiomycetidae</taxon>
        <taxon>Onygenales</taxon>
        <taxon>Arthrodermataceae</taxon>
        <taxon>Nannizzia</taxon>
    </lineage>
</organism>
<dbReference type="GeneID" id="10032530"/>
<evidence type="ECO:0000256" key="1">
    <source>
        <dbReference type="SAM" id="MobiDB-lite"/>
    </source>
</evidence>
<accession>E5R004</accession>
<protein>
    <submittedName>
        <fullName evidence="2">Uncharacterized protein</fullName>
    </submittedName>
</protein>
<keyword evidence="3" id="KW-1185">Reference proteome</keyword>
<feature type="compositionally biased region" description="Polar residues" evidence="1">
    <location>
        <begin position="28"/>
        <end position="52"/>
    </location>
</feature>
<feature type="region of interest" description="Disordered" evidence="1">
    <location>
        <begin position="1"/>
        <end position="52"/>
    </location>
</feature>
<dbReference type="Proteomes" id="UP000002669">
    <property type="component" value="Unassembled WGS sequence"/>
</dbReference>
<sequence>MLDSRQETETTQRKRKRGREIERCGTGLDSTSRSCVSTTSEPTVGSSRDQFHASQVVTPSRFDRDPGRLLSRVLSVGRSVENTFTPVYLRSLDIFEFETS</sequence>
<proteinExistence type="predicted"/>
<dbReference type="HOGENOM" id="CLU_2305388_0_0_1"/>
<evidence type="ECO:0000313" key="2">
    <source>
        <dbReference type="EMBL" id="EFQ98253.1"/>
    </source>
</evidence>
<reference evidence="3" key="1">
    <citation type="journal article" date="2012" name="MBio">
        <title>Comparative genome analysis of Trichophyton rubrum and related dermatophytes reveals candidate genes involved in infection.</title>
        <authorList>
            <person name="Martinez D.A."/>
            <person name="Oliver B.G."/>
            <person name="Graeser Y."/>
            <person name="Goldberg J.M."/>
            <person name="Li W."/>
            <person name="Martinez-Rossi N.M."/>
            <person name="Monod M."/>
            <person name="Shelest E."/>
            <person name="Barton R.C."/>
            <person name="Birch E."/>
            <person name="Brakhage A.A."/>
            <person name="Chen Z."/>
            <person name="Gurr S.J."/>
            <person name="Heiman D."/>
            <person name="Heitman J."/>
            <person name="Kosti I."/>
            <person name="Rossi A."/>
            <person name="Saif S."/>
            <person name="Samalova M."/>
            <person name="Saunders C.W."/>
            <person name="Shea T."/>
            <person name="Summerbell R.C."/>
            <person name="Xu J."/>
            <person name="Young S."/>
            <person name="Zeng Q."/>
            <person name="Birren B.W."/>
            <person name="Cuomo C.A."/>
            <person name="White T.C."/>
        </authorList>
    </citation>
    <scope>NUCLEOTIDE SEQUENCE [LARGE SCALE GENOMIC DNA]</scope>
    <source>
        <strain evidence="3">ATCC MYA-4604 / CBS 118893</strain>
    </source>
</reference>
<dbReference type="EMBL" id="DS989822">
    <property type="protein sequence ID" value="EFQ98253.1"/>
    <property type="molecule type" value="Genomic_DNA"/>
</dbReference>
<dbReference type="VEuPathDB" id="FungiDB:MGYG_01288"/>
<dbReference type="RefSeq" id="XP_003177205.1">
    <property type="nucleotide sequence ID" value="XM_003177157.1"/>
</dbReference>
<evidence type="ECO:0000313" key="3">
    <source>
        <dbReference type="Proteomes" id="UP000002669"/>
    </source>
</evidence>
<gene>
    <name evidence="2" type="ORF">MGYG_01288</name>
</gene>
<dbReference type="InParanoid" id="E5R004"/>
<name>E5R004_ARTGP</name>
<dbReference type="AlphaFoldDB" id="E5R004"/>
<feature type="compositionally biased region" description="Basic and acidic residues" evidence="1">
    <location>
        <begin position="1"/>
        <end position="12"/>
    </location>
</feature>